<dbReference type="RefSeq" id="XP_004030716.1">
    <property type="nucleotide sequence ID" value="XM_004030668.1"/>
</dbReference>
<organism evidence="1 2">
    <name type="scientific">Ichthyophthirius multifiliis</name>
    <name type="common">White spot disease agent</name>
    <name type="synonym">Ich</name>
    <dbReference type="NCBI Taxonomy" id="5932"/>
    <lineage>
        <taxon>Eukaryota</taxon>
        <taxon>Sar</taxon>
        <taxon>Alveolata</taxon>
        <taxon>Ciliophora</taxon>
        <taxon>Intramacronucleata</taxon>
        <taxon>Oligohymenophorea</taxon>
        <taxon>Hymenostomatida</taxon>
        <taxon>Ophryoglenina</taxon>
        <taxon>Ichthyophthirius</taxon>
    </lineage>
</organism>
<dbReference type="OMA" id="VFSQLCH"/>
<name>G0QZ78_ICHMU</name>
<evidence type="ECO:0000313" key="1">
    <source>
        <dbReference type="EMBL" id="EGR29480.1"/>
    </source>
</evidence>
<protein>
    <submittedName>
        <fullName evidence="1">Uncharacterized protein</fullName>
    </submittedName>
</protein>
<dbReference type="InParanoid" id="G0QZ78"/>
<dbReference type="Proteomes" id="UP000008983">
    <property type="component" value="Unassembled WGS sequence"/>
</dbReference>
<reference evidence="1 2" key="1">
    <citation type="submission" date="2011-07" db="EMBL/GenBank/DDBJ databases">
        <authorList>
            <person name="Coyne R."/>
            <person name="Brami D."/>
            <person name="Johnson J."/>
            <person name="Hostetler J."/>
            <person name="Hannick L."/>
            <person name="Clark T."/>
            <person name="Cassidy-Hanley D."/>
            <person name="Inman J."/>
        </authorList>
    </citation>
    <scope>NUCLEOTIDE SEQUENCE [LARGE SCALE GENOMIC DNA]</scope>
    <source>
        <strain evidence="1 2">G5</strain>
    </source>
</reference>
<dbReference type="AlphaFoldDB" id="G0QZ78"/>
<accession>G0QZ78</accession>
<feature type="non-terminal residue" evidence="1">
    <location>
        <position position="1"/>
    </location>
</feature>
<gene>
    <name evidence="1" type="ORF">IMG5_154940</name>
</gene>
<dbReference type="GeneID" id="14905580"/>
<evidence type="ECO:0000313" key="2">
    <source>
        <dbReference type="Proteomes" id="UP000008983"/>
    </source>
</evidence>
<keyword evidence="2" id="KW-1185">Reference proteome</keyword>
<dbReference type="EMBL" id="GL984140">
    <property type="protein sequence ID" value="EGR29480.1"/>
    <property type="molecule type" value="Genomic_DNA"/>
</dbReference>
<sequence length="511" mass="58210">DNPIITEQIQKWQALQNPITIQECELDQFLLINGEMQNQYLSPIPQIQIQVKLDLYVPIGLQQNNFSIKIDQNEMYTYQGSQSTENLINCNSQQYNLIKVDATIQSTNTQFSLQIGVKNGIYGIKNLQVYVIFAKQCHPSCICSPNSGICQTCSDPNSTMVANKYCSCNTNYYLKSDNPFQCSSAINGIPQQVSLCEKEISLQIKDVYVISNCSIIGNLFQNQIVYNFSRTKVSTECQNLLKTEILIDLKNDQNFTLLNSEYIKDNQNQQQSNIQISLIDIYQLAYINSIVQGVIYQKMSFAVNFKNQDNIIRQHKFTVTVYTRRDVVQIFQIDTTNQITNNCNPDYDCVIIADLDTQGKICKDQNCLEFLENVKPVYTVGDNMFVQIKFIDNSYKKFLKLETVLFQGNIVVLDCTTITSVLSSTPGVIVLSIPLIQSAQDAVIQVNLKIDADNNRLRNLADDLQNSKQNFFLVVLQKQNLKTLQGNSDQQNFSFALQFLLVQLFGLFLVF</sequence>
<dbReference type="OrthoDB" id="324749at2759"/>
<proteinExistence type="predicted"/>